<dbReference type="GO" id="GO:0003677">
    <property type="term" value="F:DNA binding"/>
    <property type="evidence" value="ECO:0007669"/>
    <property type="project" value="InterPro"/>
</dbReference>
<accession>A0A832ZU53</accession>
<dbReference type="InterPro" id="IPR005224">
    <property type="entry name" value="SfsA"/>
</dbReference>
<dbReference type="CDD" id="cd22358">
    <property type="entry name" value="SfsA-like_archaeal"/>
    <property type="match status" value="1"/>
</dbReference>
<comment type="caution">
    <text evidence="3">The sequence shown here is derived from an EMBL/GenBank/DDBJ whole genome shotgun (WGS) entry which is preliminary data.</text>
</comment>
<organism evidence="3 4">
    <name type="scientific">Pyrodictium delaneyi</name>
    <dbReference type="NCBI Taxonomy" id="1273541"/>
    <lineage>
        <taxon>Archaea</taxon>
        <taxon>Thermoproteota</taxon>
        <taxon>Thermoprotei</taxon>
        <taxon>Desulfurococcales</taxon>
        <taxon>Pyrodictiaceae</taxon>
        <taxon>Pyrodictium</taxon>
    </lineage>
</organism>
<dbReference type="NCBIfam" id="TIGR00230">
    <property type="entry name" value="sfsA"/>
    <property type="match status" value="1"/>
</dbReference>
<dbReference type="PANTHER" id="PTHR30545">
    <property type="entry name" value="SUGAR FERMENTATION STIMULATION PROTEIN A"/>
    <property type="match status" value="1"/>
</dbReference>
<evidence type="ECO:0000259" key="2">
    <source>
        <dbReference type="Pfam" id="PF17746"/>
    </source>
</evidence>
<reference evidence="3" key="1">
    <citation type="journal article" date="2020" name="ISME J.">
        <title>Gammaproteobacteria mediating utilization of methyl-, sulfur- and petroleum organic compounds in deep ocean hydrothermal plumes.</title>
        <authorList>
            <person name="Zhou Z."/>
            <person name="Liu Y."/>
            <person name="Pan J."/>
            <person name="Cron B.R."/>
            <person name="Toner B.M."/>
            <person name="Anantharaman K."/>
            <person name="Breier J.A."/>
            <person name="Dick G.J."/>
            <person name="Li M."/>
        </authorList>
    </citation>
    <scope>NUCLEOTIDE SEQUENCE</scope>
    <source>
        <strain evidence="3">SZUA-1523</strain>
    </source>
</reference>
<protein>
    <submittedName>
        <fullName evidence="3">DNA/RNA nuclease SfsA</fullName>
    </submittedName>
</protein>
<evidence type="ECO:0000313" key="3">
    <source>
        <dbReference type="EMBL" id="HIQ23705.1"/>
    </source>
</evidence>
<dbReference type="Pfam" id="PF17746">
    <property type="entry name" value="SfsA_N"/>
    <property type="match status" value="1"/>
</dbReference>
<dbReference type="Gene3D" id="2.40.50.580">
    <property type="match status" value="1"/>
</dbReference>
<dbReference type="PANTHER" id="PTHR30545:SF2">
    <property type="entry name" value="SUGAR FERMENTATION STIMULATION PROTEIN A"/>
    <property type="match status" value="1"/>
</dbReference>
<sequence length="236" mass="26241">MHIVLEIPVFRKCRIVRRLNRFVVEVEVEGSRERAHNTNTGRLVGVLVSGRSGFCMPLKRPGKTRFRLFAVEYGDGYAVVDTRLQEEAFATAVDRWLLPWAVGCRVASRRPRLGTSLLDFLLECSGTRVYVETKSAVLMGPRGLAMYPDCPTERGRRHIRELIMHAESGARVALVFIAALPGARGFMPNKDGDPEIPALVRRAIEAGVMVKALGLDFDAEQRGIRLYAPSLPVVLA</sequence>
<feature type="domain" description="SfsA N-terminal OB" evidence="2">
    <location>
        <begin position="16"/>
        <end position="80"/>
    </location>
</feature>
<evidence type="ECO:0000313" key="4">
    <source>
        <dbReference type="Proteomes" id="UP000600071"/>
    </source>
</evidence>
<dbReference type="InterPro" id="IPR040452">
    <property type="entry name" value="SfsA_C"/>
</dbReference>
<evidence type="ECO:0000259" key="1">
    <source>
        <dbReference type="Pfam" id="PF03749"/>
    </source>
</evidence>
<dbReference type="EMBL" id="DQVR01000035">
    <property type="protein sequence ID" value="HIQ23705.1"/>
    <property type="molecule type" value="Genomic_DNA"/>
</dbReference>
<gene>
    <name evidence="3" type="primary">sfsA</name>
    <name evidence="3" type="ORF">EYH50_01490</name>
</gene>
<dbReference type="Gene3D" id="3.40.1350.60">
    <property type="match status" value="1"/>
</dbReference>
<feature type="domain" description="Sugar fermentation stimulation protein C-terminal" evidence="1">
    <location>
        <begin position="84"/>
        <end position="220"/>
    </location>
</feature>
<dbReference type="Pfam" id="PF03749">
    <property type="entry name" value="SfsA"/>
    <property type="match status" value="1"/>
</dbReference>
<dbReference type="AlphaFoldDB" id="A0A832ZU53"/>
<dbReference type="Proteomes" id="UP000600071">
    <property type="component" value="Unassembled WGS sequence"/>
</dbReference>
<name>A0A832ZU53_9CREN</name>
<dbReference type="InterPro" id="IPR041465">
    <property type="entry name" value="SfsA_N"/>
</dbReference>
<proteinExistence type="predicted"/>